<organism evidence="7 8">
    <name type="scientific">Triparma retinervis</name>
    <dbReference type="NCBI Taxonomy" id="2557542"/>
    <lineage>
        <taxon>Eukaryota</taxon>
        <taxon>Sar</taxon>
        <taxon>Stramenopiles</taxon>
        <taxon>Ochrophyta</taxon>
        <taxon>Bolidophyceae</taxon>
        <taxon>Parmales</taxon>
        <taxon>Triparmaceae</taxon>
        <taxon>Triparma</taxon>
    </lineage>
</organism>
<keyword evidence="3" id="KW-0539">Nucleus</keyword>
<dbReference type="Gene3D" id="1.25.10.10">
    <property type="entry name" value="Leucine-rich Repeat Variant"/>
    <property type="match status" value="1"/>
</dbReference>
<gene>
    <name evidence="7" type="ORF">TrRE_jg7969</name>
</gene>
<feature type="domain" description="Symplekin/Pta1 N-terminal" evidence="5">
    <location>
        <begin position="184"/>
        <end position="304"/>
    </location>
</feature>
<feature type="domain" description="Symplekin C-terminal" evidence="6">
    <location>
        <begin position="1129"/>
        <end position="1333"/>
    </location>
</feature>
<reference evidence="7" key="1">
    <citation type="submission" date="2022-07" db="EMBL/GenBank/DDBJ databases">
        <title>Genome analysis of Parmales, a sister group of diatoms, reveals the evolutionary specialization of diatoms from phago-mixotrophs to photoautotrophs.</title>
        <authorList>
            <person name="Ban H."/>
            <person name="Sato S."/>
            <person name="Yoshikawa S."/>
            <person name="Kazumasa Y."/>
            <person name="Nakamura Y."/>
            <person name="Ichinomiya M."/>
            <person name="Saitoh K."/>
            <person name="Sato N."/>
            <person name="Blanc-Mathieu R."/>
            <person name="Endo H."/>
            <person name="Kuwata A."/>
            <person name="Ogata H."/>
        </authorList>
    </citation>
    <scope>NUCLEOTIDE SEQUENCE</scope>
</reference>
<dbReference type="InterPro" id="IPR021850">
    <property type="entry name" value="Symplekin/Pta1"/>
</dbReference>
<dbReference type="InterPro" id="IPR032460">
    <property type="entry name" value="Symplekin/Pta1_N"/>
</dbReference>
<feature type="region of interest" description="Disordered" evidence="4">
    <location>
        <begin position="644"/>
        <end position="663"/>
    </location>
</feature>
<dbReference type="PANTHER" id="PTHR15245">
    <property type="entry name" value="SYMPLEKIN-RELATED"/>
    <property type="match status" value="1"/>
</dbReference>
<comment type="caution">
    <text evidence="7">The sequence shown here is derived from an EMBL/GenBank/DDBJ whole genome shotgun (WGS) entry which is preliminary data.</text>
</comment>
<evidence type="ECO:0000313" key="8">
    <source>
        <dbReference type="Proteomes" id="UP001165082"/>
    </source>
</evidence>
<evidence type="ECO:0000259" key="5">
    <source>
        <dbReference type="Pfam" id="PF11935"/>
    </source>
</evidence>
<dbReference type="InterPro" id="IPR016024">
    <property type="entry name" value="ARM-type_fold"/>
</dbReference>
<dbReference type="OrthoDB" id="331600at2759"/>
<accession>A0A9W7FG00</accession>
<evidence type="ECO:0000259" key="6">
    <source>
        <dbReference type="Pfam" id="PF12295"/>
    </source>
</evidence>
<evidence type="ECO:0000256" key="4">
    <source>
        <dbReference type="SAM" id="MobiDB-lite"/>
    </source>
</evidence>
<comment type="subcellular location">
    <subcellularLocation>
        <location evidence="1">Nucleus</location>
    </subcellularLocation>
</comment>
<keyword evidence="2" id="KW-0507">mRNA processing</keyword>
<dbReference type="InterPro" id="IPR011989">
    <property type="entry name" value="ARM-like"/>
</dbReference>
<dbReference type="GO" id="GO:0005847">
    <property type="term" value="C:mRNA cleavage and polyadenylation specificity factor complex"/>
    <property type="evidence" value="ECO:0007669"/>
    <property type="project" value="TreeGrafter"/>
</dbReference>
<keyword evidence="8" id="KW-1185">Reference proteome</keyword>
<dbReference type="InterPro" id="IPR022075">
    <property type="entry name" value="Symplekin_C"/>
</dbReference>
<dbReference type="PANTHER" id="PTHR15245:SF20">
    <property type="entry name" value="SYMPLEKIN"/>
    <property type="match status" value="1"/>
</dbReference>
<dbReference type="GO" id="GO:0006397">
    <property type="term" value="P:mRNA processing"/>
    <property type="evidence" value="ECO:0007669"/>
    <property type="project" value="UniProtKB-KW"/>
</dbReference>
<protein>
    <submittedName>
        <fullName evidence="7">Uncharacterized protein</fullName>
    </submittedName>
</protein>
<name>A0A9W7FG00_9STRA</name>
<evidence type="ECO:0000313" key="7">
    <source>
        <dbReference type="EMBL" id="GMI11384.1"/>
    </source>
</evidence>
<sequence>MAELTFSESVENLSGSLVERVDGILQSNSPLSSLKVLVSDLVEFCANNAHRVALQSAEEIVEVDGSRPLLDVKYSEVKNVFHELIVKVAIENMQSVAQSDPNFQRRMASLYFFNELFKAVHNFNSFVPPTETRDPFVSASVLPLADYEQEKRERTIRILIGWITSVNACVASNLSDTSSNSALATQAIISANSLFKLAMRCVSDCIMASEDQSATNLFTPLLNLTLTIQSLLLNISNHETNDNLRSAAIKFTETVILRFSKKDQTGRKSGNANDQDFNLEDVPDGHPTITRASLEDIGNSCFNCLRGWCRTGGQISVINDDNIVADLYEFTFVKQADVTFRLAEQEDPTFSTATFMWRLQVKSYSLAMNALAIIGATRSAFFKPAAETIVALINSPPSETPTGLTSRAATNQIFSAVKATGLKMLRNHLSVVSKTADALKNALSDESVGMTAQAAKAKGVAESTVKLLRGGRKARQLANLAYEWEAADTGAKRKADDDLANMRASKIARGLGNGIQLPVSMSDSVDLILLNLENSLPPNLDKSDKANDNVRDLQFLVDAVQSGGKSLEKDKSRWYANAGGISWDLVVGDDGEISMDIIEEVPTSSKTLFAEQCEMAAADAFGRIVASGRVKKLKEGLTNFDFTEAGRNNPKRHAPTAANSAPVGSLGGSVGGVWSDELVGLRDTIASRLAWTLKCKPRGELAMGAILVEKSADWLEGKEGGGGGEGRAEKIKKLKEKFPLVPACLTKDYLDPPPVGRGGNSVAMGGAVPNLASRTLFEGYVQDEEDSNMYVEALDTMSNAAAHICNVVALKQVKGDQTLRLPMEHERRKAAKDAISNLAKTVAVIPKLTEGCVSSLAEVSDIREAVNFGVAVSLKERSQNNAATSAAEKRARLALIAFRDTLLHRTDDETARMCIETAVGVASGRIPSVDKVADDALRLVVNKNFKLFPKNQDLLDQVLESSKIDLQLTVKYVNENSKKIEEDNKEKILGMEKEDVHNLNPNAPLCDLEKEVFVRCRRSVNLFLALCKENNLDLFNVLMKACSGEESTVLAKAFKAQLPVFVMGAAKKHGEAVIAEAVAKGCGEAETPLLLALLDNLSPRNINEICPETFVEACLNIQKSRLRKDGSVDPRYAIPVVSSLERQKLVEMLPLLMKEGEGALTAALFRMRERLGRSYNQFREGEGLKGMTTCEQLVFMHDLDLDMLKSLGLKQTHYLKSIMAMMLDKENFTDRVAMSALDYMVMRAINLHPVEKQLPLAFMRTALNCVNAHLSLRAYLCNTLLKKLIQYKVWECDARKKAYEGFQHLATMLATEETPNSVVSLMGLPKDRLVEVLGHRNCTNEKKKGIRNVLERSGLYDEVDVDVKAILG</sequence>
<evidence type="ECO:0000256" key="1">
    <source>
        <dbReference type="ARBA" id="ARBA00004123"/>
    </source>
</evidence>
<dbReference type="SUPFAM" id="SSF48371">
    <property type="entry name" value="ARM repeat"/>
    <property type="match status" value="1"/>
</dbReference>
<evidence type="ECO:0000256" key="2">
    <source>
        <dbReference type="ARBA" id="ARBA00022664"/>
    </source>
</evidence>
<dbReference type="EMBL" id="BRXZ01000420">
    <property type="protein sequence ID" value="GMI11384.1"/>
    <property type="molecule type" value="Genomic_DNA"/>
</dbReference>
<dbReference type="Proteomes" id="UP001165082">
    <property type="component" value="Unassembled WGS sequence"/>
</dbReference>
<proteinExistence type="predicted"/>
<dbReference type="Pfam" id="PF11935">
    <property type="entry name" value="SYMPK_PTA1_N"/>
    <property type="match status" value="1"/>
</dbReference>
<dbReference type="Pfam" id="PF12295">
    <property type="entry name" value="Symplekin_C"/>
    <property type="match status" value="1"/>
</dbReference>
<evidence type="ECO:0000256" key="3">
    <source>
        <dbReference type="ARBA" id="ARBA00023242"/>
    </source>
</evidence>